<evidence type="ECO:0000313" key="20">
    <source>
        <dbReference type="Proteomes" id="UP000396862"/>
    </source>
</evidence>
<keyword evidence="6 15" id="KW-0808">Transferase</keyword>
<keyword evidence="9 15" id="KW-0418">Kinase</keyword>
<keyword evidence="11 15" id="KW-0067">ATP-binding</keyword>
<reference evidence="18 19" key="1">
    <citation type="submission" date="2018-03" db="EMBL/GenBank/DDBJ databases">
        <title>Genomic Encyclopedia of Archaeal and Bacterial Type Strains, Phase II (KMG-II): from individual species to whole genera.</title>
        <authorList>
            <person name="Goeker M."/>
        </authorList>
    </citation>
    <scope>NUCLEOTIDE SEQUENCE [LARGE SCALE GENOMIC DNA]</scope>
    <source>
        <strain evidence="18 19">DSM 27267</strain>
    </source>
</reference>
<dbReference type="EC" id="2.7.1.26" evidence="15"/>
<dbReference type="OrthoDB" id="9803667at2"/>
<comment type="similarity">
    <text evidence="15">Belongs to the ribF family.</text>
</comment>
<dbReference type="InterPro" id="IPR023468">
    <property type="entry name" value="Riboflavin_kinase"/>
</dbReference>
<evidence type="ECO:0000256" key="13">
    <source>
        <dbReference type="ARBA" id="ARBA00047880"/>
    </source>
</evidence>
<evidence type="ECO:0000256" key="3">
    <source>
        <dbReference type="ARBA" id="ARBA00005201"/>
    </source>
</evidence>
<evidence type="ECO:0000256" key="4">
    <source>
        <dbReference type="ARBA" id="ARBA00022630"/>
    </source>
</evidence>
<comment type="catalytic activity">
    <reaction evidence="13 15">
        <text>riboflavin + ATP = FMN + ADP + H(+)</text>
        <dbReference type="Rhea" id="RHEA:14357"/>
        <dbReference type="ChEBI" id="CHEBI:15378"/>
        <dbReference type="ChEBI" id="CHEBI:30616"/>
        <dbReference type="ChEBI" id="CHEBI:57986"/>
        <dbReference type="ChEBI" id="CHEBI:58210"/>
        <dbReference type="ChEBI" id="CHEBI:456216"/>
        <dbReference type="EC" id="2.7.1.26"/>
    </reaction>
</comment>
<evidence type="ECO:0000256" key="2">
    <source>
        <dbReference type="ARBA" id="ARBA00004726"/>
    </source>
</evidence>
<dbReference type="PIRSF" id="PIRSF004491">
    <property type="entry name" value="FAD_Synth"/>
    <property type="match status" value="1"/>
</dbReference>
<keyword evidence="12" id="KW-0511">Multifunctional enzyme</keyword>
<evidence type="ECO:0000313" key="19">
    <source>
        <dbReference type="Proteomes" id="UP000240621"/>
    </source>
</evidence>
<dbReference type="InterPro" id="IPR004821">
    <property type="entry name" value="Cyt_trans-like"/>
</dbReference>
<comment type="catalytic activity">
    <reaction evidence="14 15">
        <text>FMN + ATP + H(+) = FAD + diphosphate</text>
        <dbReference type="Rhea" id="RHEA:17237"/>
        <dbReference type="ChEBI" id="CHEBI:15378"/>
        <dbReference type="ChEBI" id="CHEBI:30616"/>
        <dbReference type="ChEBI" id="CHEBI:33019"/>
        <dbReference type="ChEBI" id="CHEBI:57692"/>
        <dbReference type="ChEBI" id="CHEBI:58210"/>
        <dbReference type="EC" id="2.7.7.2"/>
    </reaction>
</comment>
<reference evidence="17 20" key="2">
    <citation type="submission" date="2019-10" db="EMBL/GenBank/DDBJ databases">
        <title>Prolixibacter strains distinguished by the presence of nitrate reductase genes were adept at nitrate-dependent anaerobic corrosion of metallic iron and carbon steel.</title>
        <authorList>
            <person name="Iino T."/>
            <person name="Shono N."/>
            <person name="Ito K."/>
            <person name="Nakamura R."/>
            <person name="Sueoka K."/>
            <person name="Harayama S."/>
            <person name="Ohkuma M."/>
        </authorList>
    </citation>
    <scope>NUCLEOTIDE SEQUENCE [LARGE SCALE GENOMIC DNA]</scope>
    <source>
        <strain evidence="17 20">MIC1-1</strain>
    </source>
</reference>
<evidence type="ECO:0000256" key="12">
    <source>
        <dbReference type="ARBA" id="ARBA00023268"/>
    </source>
</evidence>
<dbReference type="InterPro" id="IPR015865">
    <property type="entry name" value="Riboflavin_kinase_bac/euk"/>
</dbReference>
<dbReference type="RefSeq" id="WP_106540589.1">
    <property type="nucleotide sequence ID" value="NZ_BLAU01000001.1"/>
</dbReference>
<dbReference type="UniPathway" id="UPA00276">
    <property type="reaction ID" value="UER00406"/>
</dbReference>
<dbReference type="EC" id="2.7.7.2" evidence="15"/>
<dbReference type="EMBL" id="PYGC01000001">
    <property type="protein sequence ID" value="PSK85559.1"/>
    <property type="molecule type" value="Genomic_DNA"/>
</dbReference>
<dbReference type="InterPro" id="IPR015864">
    <property type="entry name" value="FAD_synthase"/>
</dbReference>
<dbReference type="GO" id="GO:0006747">
    <property type="term" value="P:FAD biosynthetic process"/>
    <property type="evidence" value="ECO:0007669"/>
    <property type="project" value="UniProtKB-UniRule"/>
</dbReference>
<dbReference type="Pfam" id="PF01687">
    <property type="entry name" value="Flavokinase"/>
    <property type="match status" value="1"/>
</dbReference>
<dbReference type="InterPro" id="IPR002606">
    <property type="entry name" value="Riboflavin_kinase_bac"/>
</dbReference>
<dbReference type="FunFam" id="3.40.50.620:FF:000021">
    <property type="entry name" value="Riboflavin biosynthesis protein"/>
    <property type="match status" value="1"/>
</dbReference>
<comment type="function">
    <text evidence="1">Catalyzes the phosphorylation of riboflavin to FMN followed by the adenylation of FMN to FAD.</text>
</comment>
<evidence type="ECO:0000256" key="11">
    <source>
        <dbReference type="ARBA" id="ARBA00022840"/>
    </source>
</evidence>
<evidence type="ECO:0000256" key="10">
    <source>
        <dbReference type="ARBA" id="ARBA00022827"/>
    </source>
</evidence>
<dbReference type="GO" id="GO:0009231">
    <property type="term" value="P:riboflavin biosynthetic process"/>
    <property type="evidence" value="ECO:0007669"/>
    <property type="project" value="InterPro"/>
</dbReference>
<dbReference type="PANTHER" id="PTHR22749">
    <property type="entry name" value="RIBOFLAVIN KINASE/FMN ADENYLYLTRANSFERASE"/>
    <property type="match status" value="1"/>
</dbReference>
<evidence type="ECO:0000259" key="16">
    <source>
        <dbReference type="SMART" id="SM00904"/>
    </source>
</evidence>
<accession>A0A2P8CKR7</accession>
<dbReference type="NCBIfam" id="NF004160">
    <property type="entry name" value="PRK05627.1-3"/>
    <property type="match status" value="1"/>
</dbReference>
<evidence type="ECO:0000313" key="17">
    <source>
        <dbReference type="EMBL" id="GET20179.1"/>
    </source>
</evidence>
<keyword evidence="20" id="KW-1185">Reference proteome</keyword>
<dbReference type="GO" id="GO:0003919">
    <property type="term" value="F:FMN adenylyltransferase activity"/>
    <property type="evidence" value="ECO:0007669"/>
    <property type="project" value="UniProtKB-UniRule"/>
</dbReference>
<keyword evidence="7 15" id="KW-0548">Nucleotidyltransferase</keyword>
<dbReference type="Gene3D" id="2.40.30.30">
    <property type="entry name" value="Riboflavin kinase-like"/>
    <property type="match status" value="1"/>
</dbReference>
<evidence type="ECO:0000256" key="15">
    <source>
        <dbReference type="PIRNR" id="PIRNR004491"/>
    </source>
</evidence>
<evidence type="ECO:0000256" key="8">
    <source>
        <dbReference type="ARBA" id="ARBA00022741"/>
    </source>
</evidence>
<keyword evidence="10 15" id="KW-0274">FAD</keyword>
<sequence length="311" mass="35606">MEIHNGLEHFNANKPVITIGTFDGVHLGHRQVISRLKEIADSVNGESVIFTFYPHPRLIVSPEENTLRLLTTRDEKIDLFREIGIDHLVIFPFTTEFSKLSYEDFVRTILVGKMNISHLVVGYDHKLGRNREGNYTVLKELSKELNFTIEQLDVLLMEDVNISSTKIRQSLETGNVARANRYLGYDYTLTGKVIAGNQLGRKLGFPTANIETLDEHKLIPHDGVYAVRVKIDNSDYEGMLNIGTRPTISHNADHRSIEVHIFDFNQDIYMHELTLYFVGKIRDEHKFESLDALQEQLKKDKESALEILSGQ</sequence>
<dbReference type="Proteomes" id="UP000240621">
    <property type="component" value="Unassembled WGS sequence"/>
</dbReference>
<dbReference type="CDD" id="cd02064">
    <property type="entry name" value="FAD_synthetase_N"/>
    <property type="match status" value="1"/>
</dbReference>
<evidence type="ECO:0000256" key="14">
    <source>
        <dbReference type="ARBA" id="ARBA00049494"/>
    </source>
</evidence>
<dbReference type="SUPFAM" id="SSF82114">
    <property type="entry name" value="Riboflavin kinase-like"/>
    <property type="match status" value="1"/>
</dbReference>
<evidence type="ECO:0000256" key="9">
    <source>
        <dbReference type="ARBA" id="ARBA00022777"/>
    </source>
</evidence>
<dbReference type="EMBL" id="BLAU01000001">
    <property type="protein sequence ID" value="GET20179.1"/>
    <property type="molecule type" value="Genomic_DNA"/>
</dbReference>
<dbReference type="Pfam" id="PF06574">
    <property type="entry name" value="FAD_syn"/>
    <property type="match status" value="1"/>
</dbReference>
<keyword evidence="8 15" id="KW-0547">Nucleotide-binding</keyword>
<dbReference type="SUPFAM" id="SSF52374">
    <property type="entry name" value="Nucleotidylyl transferase"/>
    <property type="match status" value="1"/>
</dbReference>
<protein>
    <recommendedName>
        <fullName evidence="15">Riboflavin biosynthesis protein</fullName>
    </recommendedName>
    <domain>
        <recommendedName>
            <fullName evidence="15">Riboflavin kinase</fullName>
            <ecNumber evidence="15">2.7.1.26</ecNumber>
        </recommendedName>
        <alternativeName>
            <fullName evidence="15">Flavokinase</fullName>
        </alternativeName>
    </domain>
    <domain>
        <recommendedName>
            <fullName evidence="15">FMN adenylyltransferase</fullName>
            <ecNumber evidence="15">2.7.7.2</ecNumber>
        </recommendedName>
        <alternativeName>
            <fullName evidence="15">FAD pyrophosphorylase</fullName>
        </alternativeName>
        <alternativeName>
            <fullName evidence="15">FAD synthase</fullName>
        </alternativeName>
    </domain>
</protein>
<dbReference type="NCBIfam" id="TIGR00083">
    <property type="entry name" value="ribF"/>
    <property type="match status" value="1"/>
</dbReference>
<evidence type="ECO:0000256" key="5">
    <source>
        <dbReference type="ARBA" id="ARBA00022643"/>
    </source>
</evidence>
<evidence type="ECO:0000256" key="7">
    <source>
        <dbReference type="ARBA" id="ARBA00022695"/>
    </source>
</evidence>
<comment type="pathway">
    <text evidence="2 15">Cofactor biosynthesis; FAD biosynthesis; FAD from FMN: step 1/1.</text>
</comment>
<dbReference type="GO" id="GO:0008531">
    <property type="term" value="F:riboflavin kinase activity"/>
    <property type="evidence" value="ECO:0007669"/>
    <property type="project" value="UniProtKB-UniRule"/>
</dbReference>
<dbReference type="Gene3D" id="3.40.50.620">
    <property type="entry name" value="HUPs"/>
    <property type="match status" value="1"/>
</dbReference>
<comment type="pathway">
    <text evidence="3 15">Cofactor biosynthesis; FMN biosynthesis; FMN from riboflavin (ATP route): step 1/1.</text>
</comment>
<dbReference type="GO" id="GO:0009398">
    <property type="term" value="P:FMN biosynthetic process"/>
    <property type="evidence" value="ECO:0007669"/>
    <property type="project" value="UniProtKB-UniRule"/>
</dbReference>
<organism evidence="18 19">
    <name type="scientific">Prolixibacter denitrificans</name>
    <dbReference type="NCBI Taxonomy" id="1541063"/>
    <lineage>
        <taxon>Bacteria</taxon>
        <taxon>Pseudomonadati</taxon>
        <taxon>Bacteroidota</taxon>
        <taxon>Bacteroidia</taxon>
        <taxon>Marinilabiliales</taxon>
        <taxon>Prolixibacteraceae</taxon>
        <taxon>Prolixibacter</taxon>
    </lineage>
</organism>
<dbReference type="NCBIfam" id="TIGR00125">
    <property type="entry name" value="cyt_tran_rel"/>
    <property type="match status" value="1"/>
</dbReference>
<evidence type="ECO:0000313" key="18">
    <source>
        <dbReference type="EMBL" id="PSK85559.1"/>
    </source>
</evidence>
<dbReference type="SMART" id="SM00904">
    <property type="entry name" value="Flavokinase"/>
    <property type="match status" value="1"/>
</dbReference>
<dbReference type="FunFam" id="2.40.30.30:FF:000003">
    <property type="entry name" value="Riboflavin biosynthesis protein"/>
    <property type="match status" value="1"/>
</dbReference>
<dbReference type="NCBIfam" id="NF004162">
    <property type="entry name" value="PRK05627.1-5"/>
    <property type="match status" value="1"/>
</dbReference>
<evidence type="ECO:0000256" key="6">
    <source>
        <dbReference type="ARBA" id="ARBA00022679"/>
    </source>
</evidence>
<evidence type="ECO:0000256" key="1">
    <source>
        <dbReference type="ARBA" id="ARBA00002121"/>
    </source>
</evidence>
<comment type="caution">
    <text evidence="18">The sequence shown here is derived from an EMBL/GenBank/DDBJ whole genome shotgun (WGS) entry which is preliminary data.</text>
</comment>
<dbReference type="InterPro" id="IPR014729">
    <property type="entry name" value="Rossmann-like_a/b/a_fold"/>
</dbReference>
<proteinExistence type="inferred from homology"/>
<gene>
    <name evidence="17" type="primary">ribF</name>
    <name evidence="18" type="ORF">CLV93_101523</name>
    <name evidence="17" type="ORF">JCM18694_04250</name>
</gene>
<dbReference type="PANTHER" id="PTHR22749:SF6">
    <property type="entry name" value="RIBOFLAVIN KINASE"/>
    <property type="match status" value="1"/>
</dbReference>
<keyword evidence="5 15" id="KW-0288">FMN</keyword>
<dbReference type="InterPro" id="IPR023465">
    <property type="entry name" value="Riboflavin_kinase_dom_sf"/>
</dbReference>
<dbReference type="AlphaFoldDB" id="A0A2P8CKR7"/>
<dbReference type="GO" id="GO:0005524">
    <property type="term" value="F:ATP binding"/>
    <property type="evidence" value="ECO:0007669"/>
    <property type="project" value="UniProtKB-UniRule"/>
</dbReference>
<dbReference type="Proteomes" id="UP000396862">
    <property type="component" value="Unassembled WGS sequence"/>
</dbReference>
<dbReference type="UniPathway" id="UPA00277">
    <property type="reaction ID" value="UER00407"/>
</dbReference>
<keyword evidence="4 15" id="KW-0285">Flavoprotein</keyword>
<feature type="domain" description="Riboflavin kinase" evidence="16">
    <location>
        <begin position="182"/>
        <end position="309"/>
    </location>
</feature>
<name>A0A2P8CKR7_9BACT</name>